<dbReference type="Proteomes" id="UP001207468">
    <property type="component" value="Unassembled WGS sequence"/>
</dbReference>
<evidence type="ECO:0000313" key="2">
    <source>
        <dbReference type="Proteomes" id="UP001207468"/>
    </source>
</evidence>
<accession>A0ACC0U8U9</accession>
<protein>
    <submittedName>
        <fullName evidence="1">HotDog domain-containing protein</fullName>
    </submittedName>
</protein>
<keyword evidence="2" id="KW-1185">Reference proteome</keyword>
<reference evidence="1" key="1">
    <citation type="submission" date="2021-03" db="EMBL/GenBank/DDBJ databases">
        <title>Evolutionary priming and transition to the ectomycorrhizal habit in an iconic lineage of mushroom-forming fungi: is preadaptation a requirement?</title>
        <authorList>
            <consortium name="DOE Joint Genome Institute"/>
            <person name="Looney B.P."/>
            <person name="Miyauchi S."/>
            <person name="Morin E."/>
            <person name="Drula E."/>
            <person name="Courty P.E."/>
            <person name="Chicoki N."/>
            <person name="Fauchery L."/>
            <person name="Kohler A."/>
            <person name="Kuo A."/>
            <person name="LaButti K."/>
            <person name="Pangilinan J."/>
            <person name="Lipzen A."/>
            <person name="Riley R."/>
            <person name="Andreopoulos W."/>
            <person name="He G."/>
            <person name="Johnson J."/>
            <person name="Barry K.W."/>
            <person name="Grigoriev I.V."/>
            <person name="Nagy L."/>
            <person name="Hibbett D."/>
            <person name="Henrissat B."/>
            <person name="Matheny P.B."/>
            <person name="Labbe J."/>
            <person name="Martin A.F."/>
        </authorList>
    </citation>
    <scope>NUCLEOTIDE SEQUENCE</scope>
    <source>
        <strain evidence="1">BPL698</strain>
    </source>
</reference>
<name>A0ACC0U8U9_9AGAM</name>
<organism evidence="1 2">
    <name type="scientific">Russula earlei</name>
    <dbReference type="NCBI Taxonomy" id="71964"/>
    <lineage>
        <taxon>Eukaryota</taxon>
        <taxon>Fungi</taxon>
        <taxon>Dikarya</taxon>
        <taxon>Basidiomycota</taxon>
        <taxon>Agaricomycotina</taxon>
        <taxon>Agaricomycetes</taxon>
        <taxon>Russulales</taxon>
        <taxon>Russulaceae</taxon>
        <taxon>Russula</taxon>
    </lineage>
</organism>
<comment type="caution">
    <text evidence="1">The sequence shown here is derived from an EMBL/GenBank/DDBJ whole genome shotgun (WGS) entry which is preliminary data.</text>
</comment>
<gene>
    <name evidence="1" type="ORF">F5148DRAFT_980323</name>
</gene>
<proteinExistence type="predicted"/>
<evidence type="ECO:0000313" key="1">
    <source>
        <dbReference type="EMBL" id="KAI9508130.1"/>
    </source>
</evidence>
<dbReference type="EMBL" id="JAGFNK010000100">
    <property type="protein sequence ID" value="KAI9508130.1"/>
    <property type="molecule type" value="Genomic_DNA"/>
</dbReference>
<sequence>MPVFKQDASAALTSDARIRGNLPPEVKHTVATILYDFVSRPGVFGASVGHRVVITEASTVPKAEEPSRSETRIVCEVNVTEDMLNPAGALHGACAAFLIDTCTTLVFIAAVRTPGVSASMDIVYHAPAAPGAKLRIVSTAMAVGARIMSARSEIWDDTAKRLCVTGIHIKMEPSAPKKNRQKL</sequence>